<proteinExistence type="inferred from homology"/>
<dbReference type="Pfam" id="PF01509">
    <property type="entry name" value="TruB_N"/>
    <property type="match status" value="1"/>
</dbReference>
<gene>
    <name evidence="5" type="primary">truB</name>
    <name evidence="8" type="ORF">SAMN02983006_00284</name>
</gene>
<dbReference type="GO" id="GO:0031119">
    <property type="term" value="P:tRNA pseudouridine synthesis"/>
    <property type="evidence" value="ECO:0007669"/>
    <property type="project" value="UniProtKB-UniRule"/>
</dbReference>
<comment type="similarity">
    <text evidence="2 5">Belongs to the pseudouridine synthase TruB family. Type 1 subfamily.</text>
</comment>
<evidence type="ECO:0000256" key="5">
    <source>
        <dbReference type="HAMAP-Rule" id="MF_01080"/>
    </source>
</evidence>
<evidence type="ECO:0000256" key="3">
    <source>
        <dbReference type="ARBA" id="ARBA00022694"/>
    </source>
</evidence>
<reference evidence="8 9" key="1">
    <citation type="submission" date="2016-10" db="EMBL/GenBank/DDBJ databases">
        <authorList>
            <person name="de Groot N.N."/>
        </authorList>
    </citation>
    <scope>NUCLEOTIDE SEQUENCE [LARGE SCALE GENOMIC DNA]</scope>
    <source>
        <strain evidence="8 9">ATCC 51327</strain>
    </source>
</reference>
<evidence type="ECO:0000259" key="6">
    <source>
        <dbReference type="Pfam" id="PF01509"/>
    </source>
</evidence>
<feature type="domain" description="Pseudouridine synthase II N-terminal" evidence="6">
    <location>
        <begin position="24"/>
        <end position="172"/>
    </location>
</feature>
<name>A0A1I4FBL5_9FIRM</name>
<dbReference type="InterPro" id="IPR020103">
    <property type="entry name" value="PsdUridine_synth_cat_dom_sf"/>
</dbReference>
<dbReference type="Proteomes" id="UP000199006">
    <property type="component" value="Unassembled WGS sequence"/>
</dbReference>
<dbReference type="AlphaFoldDB" id="A0A1I4FBL5"/>
<dbReference type="GO" id="GO:0160148">
    <property type="term" value="F:tRNA pseudouridine(55) synthase activity"/>
    <property type="evidence" value="ECO:0007669"/>
    <property type="project" value="UniProtKB-EC"/>
</dbReference>
<organism evidence="8 9">
    <name type="scientific">Halanaerobium salsuginis</name>
    <dbReference type="NCBI Taxonomy" id="29563"/>
    <lineage>
        <taxon>Bacteria</taxon>
        <taxon>Bacillati</taxon>
        <taxon>Bacillota</taxon>
        <taxon>Clostridia</taxon>
        <taxon>Halanaerobiales</taxon>
        <taxon>Halanaerobiaceae</taxon>
        <taxon>Halanaerobium</taxon>
    </lineage>
</organism>
<evidence type="ECO:0000313" key="8">
    <source>
        <dbReference type="EMBL" id="SFL14176.1"/>
    </source>
</evidence>
<dbReference type="PANTHER" id="PTHR13767:SF2">
    <property type="entry name" value="PSEUDOURIDYLATE SYNTHASE TRUB1"/>
    <property type="match status" value="1"/>
</dbReference>
<dbReference type="CDD" id="cd02573">
    <property type="entry name" value="PseudoU_synth_EcTruB"/>
    <property type="match status" value="1"/>
</dbReference>
<dbReference type="InterPro" id="IPR014780">
    <property type="entry name" value="tRNA_psdUridine_synth_TruB"/>
</dbReference>
<dbReference type="Gene3D" id="3.30.2350.10">
    <property type="entry name" value="Pseudouridine synthase"/>
    <property type="match status" value="1"/>
</dbReference>
<feature type="active site" description="Nucleophile" evidence="5">
    <location>
        <position position="39"/>
    </location>
</feature>
<comment type="function">
    <text evidence="5">Responsible for synthesis of pseudouridine from uracil-55 in the psi GC loop of transfer RNAs.</text>
</comment>
<dbReference type="Pfam" id="PF16198">
    <property type="entry name" value="TruB_C_2"/>
    <property type="match status" value="1"/>
</dbReference>
<dbReference type="GO" id="GO:1990481">
    <property type="term" value="P:mRNA pseudouridine synthesis"/>
    <property type="evidence" value="ECO:0007669"/>
    <property type="project" value="TreeGrafter"/>
</dbReference>
<keyword evidence="9" id="KW-1185">Reference proteome</keyword>
<accession>A0A1I4FBL5</accession>
<dbReference type="EC" id="5.4.99.25" evidence="5"/>
<dbReference type="NCBIfam" id="TIGR00431">
    <property type="entry name" value="TruB"/>
    <property type="match status" value="1"/>
</dbReference>
<feature type="domain" description="tRNA pseudouridylate synthase B C-terminal" evidence="7">
    <location>
        <begin position="174"/>
        <end position="214"/>
    </location>
</feature>
<evidence type="ECO:0000313" key="9">
    <source>
        <dbReference type="Proteomes" id="UP000199006"/>
    </source>
</evidence>
<protein>
    <recommendedName>
        <fullName evidence="5">tRNA pseudouridine synthase B</fullName>
        <ecNumber evidence="5">5.4.99.25</ecNumber>
    </recommendedName>
    <alternativeName>
        <fullName evidence="5">tRNA pseudouridine(55) synthase</fullName>
        <shortName evidence="5">Psi55 synthase</shortName>
    </alternativeName>
    <alternativeName>
        <fullName evidence="5">tRNA pseudouridylate synthase</fullName>
    </alternativeName>
    <alternativeName>
        <fullName evidence="5">tRNA-uridine isomerase</fullName>
    </alternativeName>
</protein>
<dbReference type="EMBL" id="FOTI01000002">
    <property type="protein sequence ID" value="SFL14176.1"/>
    <property type="molecule type" value="Genomic_DNA"/>
</dbReference>
<keyword evidence="3 5" id="KW-0819">tRNA processing</keyword>
<evidence type="ECO:0000256" key="4">
    <source>
        <dbReference type="ARBA" id="ARBA00023235"/>
    </source>
</evidence>
<dbReference type="STRING" id="29563.SAMN02983006_00284"/>
<dbReference type="SUPFAM" id="SSF55120">
    <property type="entry name" value="Pseudouridine synthase"/>
    <property type="match status" value="1"/>
</dbReference>
<dbReference type="GO" id="GO:0003723">
    <property type="term" value="F:RNA binding"/>
    <property type="evidence" value="ECO:0007669"/>
    <property type="project" value="InterPro"/>
</dbReference>
<comment type="catalytic activity">
    <reaction evidence="1 5">
        <text>uridine(55) in tRNA = pseudouridine(55) in tRNA</text>
        <dbReference type="Rhea" id="RHEA:42532"/>
        <dbReference type="Rhea" id="RHEA-COMP:10101"/>
        <dbReference type="Rhea" id="RHEA-COMP:10102"/>
        <dbReference type="ChEBI" id="CHEBI:65314"/>
        <dbReference type="ChEBI" id="CHEBI:65315"/>
        <dbReference type="EC" id="5.4.99.25"/>
    </reaction>
</comment>
<dbReference type="RefSeq" id="WP_089858494.1">
    <property type="nucleotide sequence ID" value="NZ_FOTI01000002.1"/>
</dbReference>
<dbReference type="HAMAP" id="MF_01080">
    <property type="entry name" value="TruB_bact"/>
    <property type="match status" value="1"/>
</dbReference>
<dbReference type="OrthoDB" id="9802309at2"/>
<dbReference type="InterPro" id="IPR002501">
    <property type="entry name" value="PsdUridine_synth_N"/>
</dbReference>
<dbReference type="InterPro" id="IPR032819">
    <property type="entry name" value="TruB_C"/>
</dbReference>
<keyword evidence="4 5" id="KW-0413">Isomerase</keyword>
<sequence length="297" mass="33101">MFSGVANLLKPPGISSFAIIKKLRWLLEEKKVGHTGTLDPAAAGVLGVCLGKATKIIPYLVDDQKEYICEMKLGLATDTIDLEGEVVASDKNWTDLTPADVIEVITGFKGKQMQIPPMYSAIHHEGKRLYQLARQGIEVERPAREVEIYQLEIIKVDLPLIRFRAAVSRGTYLRSLVRDIADRLGSAGVMTFLLRTRSGPFTISNSVTIEEIEEKGSDILLPPQAPLTLPSLTLSNECYDRAANGNYLIASNFIETKIDLQLNSYFLLFSETGNFLAIGQYQIKDDYEIYQPLKVFI</sequence>
<evidence type="ECO:0000256" key="2">
    <source>
        <dbReference type="ARBA" id="ARBA00005642"/>
    </source>
</evidence>
<dbReference type="PANTHER" id="PTHR13767">
    <property type="entry name" value="TRNA-PSEUDOURIDINE SYNTHASE"/>
    <property type="match status" value="1"/>
</dbReference>
<evidence type="ECO:0000256" key="1">
    <source>
        <dbReference type="ARBA" id="ARBA00000385"/>
    </source>
</evidence>
<evidence type="ECO:0000259" key="7">
    <source>
        <dbReference type="Pfam" id="PF16198"/>
    </source>
</evidence>